<protein>
    <submittedName>
        <fullName evidence="1">Uncharacterized protein</fullName>
    </submittedName>
</protein>
<dbReference type="AlphaFoldDB" id="A0A1W1C566"/>
<name>A0A1W1C566_9ZZZZ</name>
<sequence length="303" mass="34333">MLRSHIAKTALFVILSNSALHAVELRVGNGTFSWEMGINNFMKSDVDLNIFTVSLNEQHSNFNDSSMYYFFSADFYGSKTFDKVTQFASIPVTTNLPFYGGSISDIADQYTKIPVPSEYKIRGFDLNLGLGYDLYKKNNNFFGVGINTGLSMPVMKMRNYIESAEAVYALFSVTDTTLMTYKLGPALQFNYEFVPSVSLYGYASYGIQHGDMKNDWFLSSMNVDGRYSVVDIGVKYIPYKGSYDLGWFSVNPDLFITFGFTYKNWEVDDINVNLSPLFHADVSGMLTHKNSMHNVYFGIGYHF</sequence>
<accession>A0A1W1C566</accession>
<gene>
    <name evidence="1" type="ORF">MNB_SV-8-1139</name>
</gene>
<reference evidence="1" key="1">
    <citation type="submission" date="2016-10" db="EMBL/GenBank/DDBJ databases">
        <authorList>
            <person name="de Groot N.N."/>
        </authorList>
    </citation>
    <scope>NUCLEOTIDE SEQUENCE</scope>
</reference>
<dbReference type="EMBL" id="FPHD01000055">
    <property type="protein sequence ID" value="SFV60851.1"/>
    <property type="molecule type" value="Genomic_DNA"/>
</dbReference>
<organism evidence="1">
    <name type="scientific">hydrothermal vent metagenome</name>
    <dbReference type="NCBI Taxonomy" id="652676"/>
    <lineage>
        <taxon>unclassified sequences</taxon>
        <taxon>metagenomes</taxon>
        <taxon>ecological metagenomes</taxon>
    </lineage>
</organism>
<evidence type="ECO:0000313" key="1">
    <source>
        <dbReference type="EMBL" id="SFV60851.1"/>
    </source>
</evidence>
<proteinExistence type="predicted"/>